<keyword evidence="4" id="KW-1185">Reference proteome</keyword>
<protein>
    <submittedName>
        <fullName evidence="3">Uncharacterized protein</fullName>
    </submittedName>
</protein>
<evidence type="ECO:0000313" key="3">
    <source>
        <dbReference type="EnsemblMetazoa" id="SMAR012752-PA"/>
    </source>
</evidence>
<dbReference type="AlphaFoldDB" id="T1JFY4"/>
<reference evidence="4" key="1">
    <citation type="submission" date="2011-05" db="EMBL/GenBank/DDBJ databases">
        <authorList>
            <person name="Richards S.R."/>
            <person name="Qu J."/>
            <person name="Jiang H."/>
            <person name="Jhangiani S.N."/>
            <person name="Agravi P."/>
            <person name="Goodspeed R."/>
            <person name="Gross S."/>
            <person name="Mandapat C."/>
            <person name="Jackson L."/>
            <person name="Mathew T."/>
            <person name="Pu L."/>
            <person name="Thornton R."/>
            <person name="Saada N."/>
            <person name="Wilczek-Boney K.B."/>
            <person name="Lee S."/>
            <person name="Kovar C."/>
            <person name="Wu Y."/>
            <person name="Scherer S.E."/>
            <person name="Worley K.C."/>
            <person name="Muzny D.M."/>
            <person name="Gibbs R."/>
        </authorList>
    </citation>
    <scope>NUCLEOTIDE SEQUENCE</scope>
    <source>
        <strain evidence="4">Brora</strain>
    </source>
</reference>
<accession>T1JFY4</accession>
<organism evidence="3 4">
    <name type="scientific">Strigamia maritima</name>
    <name type="common">European centipede</name>
    <name type="synonym">Geophilus maritimus</name>
    <dbReference type="NCBI Taxonomy" id="126957"/>
    <lineage>
        <taxon>Eukaryota</taxon>
        <taxon>Metazoa</taxon>
        <taxon>Ecdysozoa</taxon>
        <taxon>Arthropoda</taxon>
        <taxon>Myriapoda</taxon>
        <taxon>Chilopoda</taxon>
        <taxon>Pleurostigmophora</taxon>
        <taxon>Geophilomorpha</taxon>
        <taxon>Linotaeniidae</taxon>
        <taxon>Strigamia</taxon>
    </lineage>
</organism>
<evidence type="ECO:0000256" key="1">
    <source>
        <dbReference type="SAM" id="Coils"/>
    </source>
</evidence>
<reference evidence="3" key="2">
    <citation type="submission" date="2015-02" db="UniProtKB">
        <authorList>
            <consortium name="EnsemblMetazoa"/>
        </authorList>
    </citation>
    <scope>IDENTIFICATION</scope>
</reference>
<dbReference type="Proteomes" id="UP000014500">
    <property type="component" value="Unassembled WGS sequence"/>
</dbReference>
<feature type="compositionally biased region" description="Polar residues" evidence="2">
    <location>
        <begin position="467"/>
        <end position="479"/>
    </location>
</feature>
<sequence>MCAARAGHGVELRHVSGEMLGDVGIGWEGKMALSKRIKEQTELMEIRLQKLKEAMVREKEERRRFMETRWKSTRLLKKTNFQPQIHENIKFSTLKAESNKQDDKTKRFTRKQEKCIPNKLNASKSLEGTAQNYLGLGITCSGSLLHSRSVSSTFKPGFFQKQMRRYEDSVTCISPSEAQSSDFEDAFNEGKKVEEFKILPLEAQSSDFDDAFDEEVHISSSDALSSHFDGKKIVEEVETADFACQESKSLQTSDKKGCSDKESDPLVPEAQKFDFSCLIESYESALLSGNKVSNELTFWNEDKESIKSVLSDDKPLFELNDNQFDDVKENLESKCVDFESIRSVAAATGLRKVSTCIEIEEPILNLQRKSSIQVTELETMPLEQVVDGQKWILPNGDLENVKLIGKVNASQSSRDSQRSCVTITPIFDNNLLLPQETTSSMLKSHDKWDLLTIIVEEPNQLMSVSKCAQNDNSQGQLQHGQRAPKQDKDDAIQRVAGAAGFTISELDFGTKTQNGQDQIKIEKETVPDLTADLEVCAIESVLEADLIINIVALEDQINAINGDEELDNGDRFDDKAAVASLD</sequence>
<name>T1JFY4_STRMM</name>
<dbReference type="EMBL" id="JH432191">
    <property type="status" value="NOT_ANNOTATED_CDS"/>
    <property type="molecule type" value="Genomic_DNA"/>
</dbReference>
<evidence type="ECO:0000313" key="4">
    <source>
        <dbReference type="Proteomes" id="UP000014500"/>
    </source>
</evidence>
<dbReference type="EnsemblMetazoa" id="SMAR012752-RA">
    <property type="protein sequence ID" value="SMAR012752-PA"/>
    <property type="gene ID" value="SMAR012752"/>
</dbReference>
<keyword evidence="1" id="KW-0175">Coiled coil</keyword>
<evidence type="ECO:0000256" key="2">
    <source>
        <dbReference type="SAM" id="MobiDB-lite"/>
    </source>
</evidence>
<feature type="coiled-coil region" evidence="1">
    <location>
        <begin position="34"/>
        <end position="68"/>
    </location>
</feature>
<feature type="region of interest" description="Disordered" evidence="2">
    <location>
        <begin position="467"/>
        <end position="487"/>
    </location>
</feature>
<dbReference type="HOGENOM" id="CLU_468805_0_0_1"/>
<proteinExistence type="predicted"/>